<evidence type="ECO:0000313" key="1">
    <source>
        <dbReference type="EMBL" id="POM66059.1"/>
    </source>
</evidence>
<evidence type="ECO:0000313" key="2">
    <source>
        <dbReference type="Proteomes" id="UP000237271"/>
    </source>
</evidence>
<comment type="caution">
    <text evidence="1">The sequence shown here is derived from an EMBL/GenBank/DDBJ whole genome shotgun (WGS) entry which is preliminary data.</text>
</comment>
<protein>
    <submittedName>
        <fullName evidence="1">Uncharacterized protein</fullName>
    </submittedName>
</protein>
<name>A0A2P4XKM5_9STRA</name>
<gene>
    <name evidence="1" type="ORF">PHPALM_18141</name>
</gene>
<sequence length="60" mass="6855">MEVLYFGLRALVSEVSSRTADGATFVDGHGIIRKRVPHAKKLLREAHEVLEKQRHKTEEN</sequence>
<organism evidence="1 2">
    <name type="scientific">Phytophthora palmivora</name>
    <dbReference type="NCBI Taxonomy" id="4796"/>
    <lineage>
        <taxon>Eukaryota</taxon>
        <taxon>Sar</taxon>
        <taxon>Stramenopiles</taxon>
        <taxon>Oomycota</taxon>
        <taxon>Peronosporomycetes</taxon>
        <taxon>Peronosporales</taxon>
        <taxon>Peronosporaceae</taxon>
        <taxon>Phytophthora</taxon>
    </lineage>
</organism>
<dbReference type="OrthoDB" id="428895at2759"/>
<accession>A0A2P4XKM5</accession>
<proteinExistence type="predicted"/>
<reference evidence="1 2" key="1">
    <citation type="journal article" date="2017" name="Genome Biol. Evol.">
        <title>Phytophthora megakarya and P. palmivora, closely related causal agents of cacao black pod rot, underwent increases in genome sizes and gene numbers by different mechanisms.</title>
        <authorList>
            <person name="Ali S.S."/>
            <person name="Shao J."/>
            <person name="Lary D.J."/>
            <person name="Kronmiller B."/>
            <person name="Shen D."/>
            <person name="Strem M.D."/>
            <person name="Amoako-Attah I."/>
            <person name="Akrofi A.Y."/>
            <person name="Begoude B.A."/>
            <person name="Ten Hoopen G.M."/>
            <person name="Coulibaly K."/>
            <person name="Kebe B.I."/>
            <person name="Melnick R.L."/>
            <person name="Guiltinan M.J."/>
            <person name="Tyler B.M."/>
            <person name="Meinhardt L.W."/>
            <person name="Bailey B.A."/>
        </authorList>
    </citation>
    <scope>NUCLEOTIDE SEQUENCE [LARGE SCALE GENOMIC DNA]</scope>
    <source>
        <strain evidence="2">sbr112.9</strain>
    </source>
</reference>
<dbReference type="Proteomes" id="UP000237271">
    <property type="component" value="Unassembled WGS sequence"/>
</dbReference>
<dbReference type="EMBL" id="NCKW01009766">
    <property type="protein sequence ID" value="POM66059.1"/>
    <property type="molecule type" value="Genomic_DNA"/>
</dbReference>
<keyword evidence="2" id="KW-1185">Reference proteome</keyword>
<dbReference type="AlphaFoldDB" id="A0A2P4XKM5"/>